<feature type="non-terminal residue" evidence="1">
    <location>
        <position position="108"/>
    </location>
</feature>
<proteinExistence type="predicted"/>
<dbReference type="Proteomes" id="UP000034588">
    <property type="component" value="Unassembled WGS sequence"/>
</dbReference>
<evidence type="ECO:0000313" key="1">
    <source>
        <dbReference type="EMBL" id="KKW11524.1"/>
    </source>
</evidence>
<accession>A0A0G1YYS5</accession>
<gene>
    <name evidence="1" type="ORF">UY48_C0017G0017</name>
</gene>
<evidence type="ECO:0000313" key="2">
    <source>
        <dbReference type="Proteomes" id="UP000034588"/>
    </source>
</evidence>
<name>A0A0G1YYS5_9BACT</name>
<dbReference type="AlphaFoldDB" id="A0A0G1YYS5"/>
<comment type="caution">
    <text evidence="1">The sequence shown here is derived from an EMBL/GenBank/DDBJ whole genome shotgun (WGS) entry which is preliminary data.</text>
</comment>
<sequence length="108" mass="11527">MTDKSGLGISFVMRGVEKTDANIDKLIKLLGSRQDAEALKIAVSANIEAEAKRPPSPIKTGAYRRSIRTYAGKQGNNIMAVMSSDMIYAPTIESGSKAHTIYAKPGGV</sequence>
<dbReference type="EMBL" id="LCQD01000017">
    <property type="protein sequence ID" value="KKW11524.1"/>
    <property type="molecule type" value="Genomic_DNA"/>
</dbReference>
<protein>
    <submittedName>
        <fullName evidence="1">Uncharacterized protein</fullName>
    </submittedName>
</protein>
<organism evidence="1 2">
    <name type="scientific">Candidatus Gottesmanbacteria bacterium GW2011_GWB1_49_7</name>
    <dbReference type="NCBI Taxonomy" id="1618448"/>
    <lineage>
        <taxon>Bacteria</taxon>
        <taxon>Candidatus Gottesmaniibacteriota</taxon>
    </lineage>
</organism>
<reference evidence="1 2" key="1">
    <citation type="journal article" date="2015" name="Nature">
        <title>rRNA introns, odd ribosomes, and small enigmatic genomes across a large radiation of phyla.</title>
        <authorList>
            <person name="Brown C.T."/>
            <person name="Hug L.A."/>
            <person name="Thomas B.C."/>
            <person name="Sharon I."/>
            <person name="Castelle C.J."/>
            <person name="Singh A."/>
            <person name="Wilkins M.J."/>
            <person name="Williams K.H."/>
            <person name="Banfield J.F."/>
        </authorList>
    </citation>
    <scope>NUCLEOTIDE SEQUENCE [LARGE SCALE GENOMIC DNA]</scope>
</reference>